<name>A0A9J6CE08_POLVA</name>
<evidence type="ECO:0000256" key="1">
    <source>
        <dbReference type="ARBA" id="ARBA00004651"/>
    </source>
</evidence>
<evidence type="ECO:0000256" key="3">
    <source>
        <dbReference type="ARBA" id="ARBA00022606"/>
    </source>
</evidence>
<feature type="transmembrane region" description="Helical" evidence="11">
    <location>
        <begin position="247"/>
        <end position="268"/>
    </location>
</feature>
<evidence type="ECO:0000256" key="5">
    <source>
        <dbReference type="ARBA" id="ARBA00022725"/>
    </source>
</evidence>
<organism evidence="12 13">
    <name type="scientific">Polypedilum vanderplanki</name>
    <name type="common">Sleeping chironomid midge</name>
    <dbReference type="NCBI Taxonomy" id="319348"/>
    <lineage>
        <taxon>Eukaryota</taxon>
        <taxon>Metazoa</taxon>
        <taxon>Ecdysozoa</taxon>
        <taxon>Arthropoda</taxon>
        <taxon>Hexapoda</taxon>
        <taxon>Insecta</taxon>
        <taxon>Pterygota</taxon>
        <taxon>Neoptera</taxon>
        <taxon>Endopterygota</taxon>
        <taxon>Diptera</taxon>
        <taxon>Nematocera</taxon>
        <taxon>Chironomoidea</taxon>
        <taxon>Chironomidae</taxon>
        <taxon>Chironominae</taxon>
        <taxon>Polypedilum</taxon>
        <taxon>Polypedilum</taxon>
    </lineage>
</organism>
<keyword evidence="8" id="KW-0675">Receptor</keyword>
<evidence type="ECO:0000256" key="11">
    <source>
        <dbReference type="SAM" id="Phobius"/>
    </source>
</evidence>
<evidence type="ECO:0008006" key="14">
    <source>
        <dbReference type="Google" id="ProtNLM"/>
    </source>
</evidence>
<feature type="compositionally biased region" description="Polar residues" evidence="10">
    <location>
        <begin position="319"/>
        <end position="333"/>
    </location>
</feature>
<dbReference type="GO" id="GO:0005549">
    <property type="term" value="F:odorant binding"/>
    <property type="evidence" value="ECO:0007669"/>
    <property type="project" value="InterPro"/>
</dbReference>
<proteinExistence type="predicted"/>
<gene>
    <name evidence="12" type="ORF">PVAND_009415</name>
</gene>
<dbReference type="AlphaFoldDB" id="A0A9J6CE08"/>
<protein>
    <recommendedName>
        <fullName evidence="14">Odorant receptor</fullName>
    </recommendedName>
</protein>
<feature type="region of interest" description="Disordered" evidence="10">
    <location>
        <begin position="312"/>
        <end position="333"/>
    </location>
</feature>
<dbReference type="GO" id="GO:0007165">
    <property type="term" value="P:signal transduction"/>
    <property type="evidence" value="ECO:0007669"/>
    <property type="project" value="UniProtKB-KW"/>
</dbReference>
<evidence type="ECO:0000256" key="9">
    <source>
        <dbReference type="ARBA" id="ARBA00023224"/>
    </source>
</evidence>
<feature type="transmembrane region" description="Helical" evidence="11">
    <location>
        <begin position="104"/>
        <end position="126"/>
    </location>
</feature>
<feature type="transmembrane region" description="Helical" evidence="11">
    <location>
        <begin position="408"/>
        <end position="429"/>
    </location>
</feature>
<keyword evidence="4 11" id="KW-0812">Transmembrane</keyword>
<evidence type="ECO:0000256" key="10">
    <source>
        <dbReference type="SAM" id="MobiDB-lite"/>
    </source>
</evidence>
<evidence type="ECO:0000256" key="8">
    <source>
        <dbReference type="ARBA" id="ARBA00023170"/>
    </source>
</evidence>
<sequence length="500" mass="58523">MENKPSENFMIPYNKLDRFSKIYGIGFEQKTFFNIRLFIMAFLGELEQIMAFYRMYRSLNNLGELCCLLAIESFGVNVAVRYIFPYNKLDRFSKIYGIGFEQKTFFNIRLFIMAFLGELEQIMAFYRMYQSLNNLGELCCLLAIESFGVNVAVRYICELLVKRADDVFHSLRRTIKNVYQKVEQKQKYRIILERNLKMINFAYKSFSIGFFLLIFIANFTSWVVSWYTSEFILVVPIYLPWVDPHTLYGYIISSAILLFFSGWLYLVFLPAECVFLITTLHTIPLIDVYSMKIQDYSEELLKSKNIKLKTTKSSEQELKNQNQPSTSKCAINENQNSKTKDNNIVITLEEVEKQQLINLIKEFNEYDEYLKLLFEYVEIPTFIVLSINSMSIGLAVLTYLYYSKIVGGILAGFYCLQVFIPCSQAAIIVNQKEKLLSALWNFPWYELSKSNQKIFLQFMHLCQNSSEFKVIIVGKLSMETFTQIMNAAYSSVLFLLNVFK</sequence>
<keyword evidence="3" id="KW-0716">Sensory transduction</keyword>
<evidence type="ECO:0000256" key="4">
    <source>
        <dbReference type="ARBA" id="ARBA00022692"/>
    </source>
</evidence>
<dbReference type="OrthoDB" id="7964808at2759"/>
<feature type="transmembrane region" description="Helical" evidence="11">
    <location>
        <begin position="65"/>
        <end position="84"/>
    </location>
</feature>
<evidence type="ECO:0000256" key="7">
    <source>
        <dbReference type="ARBA" id="ARBA00023136"/>
    </source>
</evidence>
<accession>A0A9J6CE08</accession>
<dbReference type="InterPro" id="IPR004117">
    <property type="entry name" value="7tm6_olfct_rcpt"/>
</dbReference>
<keyword evidence="2" id="KW-1003">Cell membrane</keyword>
<keyword evidence="13" id="KW-1185">Reference proteome</keyword>
<keyword evidence="9" id="KW-0807">Transducer</keyword>
<evidence type="ECO:0000313" key="12">
    <source>
        <dbReference type="EMBL" id="KAG5679878.1"/>
    </source>
</evidence>
<dbReference type="EMBL" id="JADBJN010000001">
    <property type="protein sequence ID" value="KAG5679878.1"/>
    <property type="molecule type" value="Genomic_DNA"/>
</dbReference>
<comment type="subcellular location">
    <subcellularLocation>
        <location evidence="1">Cell membrane</location>
        <topology evidence="1">Multi-pass membrane protein</topology>
    </subcellularLocation>
</comment>
<evidence type="ECO:0000256" key="6">
    <source>
        <dbReference type="ARBA" id="ARBA00022989"/>
    </source>
</evidence>
<evidence type="ECO:0000256" key="2">
    <source>
        <dbReference type="ARBA" id="ARBA00022475"/>
    </source>
</evidence>
<dbReference type="Pfam" id="PF02949">
    <property type="entry name" value="7tm_6"/>
    <property type="match status" value="1"/>
</dbReference>
<keyword evidence="7 11" id="KW-0472">Membrane</keyword>
<reference evidence="12" key="1">
    <citation type="submission" date="2021-03" db="EMBL/GenBank/DDBJ databases">
        <title>Chromosome level genome of the anhydrobiotic midge Polypedilum vanderplanki.</title>
        <authorList>
            <person name="Yoshida Y."/>
            <person name="Kikawada T."/>
            <person name="Gusev O."/>
        </authorList>
    </citation>
    <scope>NUCLEOTIDE SEQUENCE</scope>
    <source>
        <strain evidence="12">NIAS01</strain>
        <tissue evidence="12">Whole body or cell culture</tissue>
    </source>
</reference>
<dbReference type="Proteomes" id="UP001107558">
    <property type="component" value="Chromosome 1"/>
</dbReference>
<comment type="caution">
    <text evidence="12">The sequence shown here is derived from an EMBL/GenBank/DDBJ whole genome shotgun (WGS) entry which is preliminary data.</text>
</comment>
<feature type="transmembrane region" description="Helical" evidence="11">
    <location>
        <begin position="206"/>
        <end position="227"/>
    </location>
</feature>
<dbReference type="PANTHER" id="PTHR21137:SF35">
    <property type="entry name" value="ODORANT RECEPTOR 19A-RELATED"/>
    <property type="match status" value="1"/>
</dbReference>
<dbReference type="GO" id="GO:0005886">
    <property type="term" value="C:plasma membrane"/>
    <property type="evidence" value="ECO:0007669"/>
    <property type="project" value="UniProtKB-SubCell"/>
</dbReference>
<keyword evidence="5" id="KW-0552">Olfaction</keyword>
<evidence type="ECO:0000313" key="13">
    <source>
        <dbReference type="Proteomes" id="UP001107558"/>
    </source>
</evidence>
<feature type="transmembrane region" description="Helical" evidence="11">
    <location>
        <begin position="379"/>
        <end position="402"/>
    </location>
</feature>
<dbReference type="GO" id="GO:0004984">
    <property type="term" value="F:olfactory receptor activity"/>
    <property type="evidence" value="ECO:0007669"/>
    <property type="project" value="InterPro"/>
</dbReference>
<keyword evidence="6 11" id="KW-1133">Transmembrane helix</keyword>
<dbReference type="PANTHER" id="PTHR21137">
    <property type="entry name" value="ODORANT RECEPTOR"/>
    <property type="match status" value="1"/>
</dbReference>